<dbReference type="Gene3D" id="3.10.20.310">
    <property type="entry name" value="membrane protein fhac"/>
    <property type="match status" value="1"/>
</dbReference>
<dbReference type="GO" id="GO:0046470">
    <property type="term" value="P:phosphatidylcholine metabolic process"/>
    <property type="evidence" value="ECO:0007669"/>
    <property type="project" value="InterPro"/>
</dbReference>
<dbReference type="EMBL" id="JADKBR010000007">
    <property type="protein sequence ID" value="MBK8890520.1"/>
    <property type="molecule type" value="Genomic_DNA"/>
</dbReference>
<feature type="domain" description="PNPLA" evidence="7">
    <location>
        <begin position="32"/>
        <end position="224"/>
    </location>
</feature>
<feature type="chain" id="PRO_5039544730" evidence="6">
    <location>
        <begin position="24"/>
        <end position="729"/>
    </location>
</feature>
<dbReference type="Pfam" id="PF01734">
    <property type="entry name" value="Patatin"/>
    <property type="match status" value="1"/>
</dbReference>
<evidence type="ECO:0000313" key="8">
    <source>
        <dbReference type="EMBL" id="MBK8890520.1"/>
    </source>
</evidence>
<feature type="short sequence motif" description="GXSXG" evidence="5">
    <location>
        <begin position="63"/>
        <end position="67"/>
    </location>
</feature>
<protein>
    <submittedName>
        <fullName evidence="8">Patatin-like phospholipase family protein</fullName>
    </submittedName>
</protein>
<gene>
    <name evidence="8" type="ORF">IPN75_08960</name>
</gene>
<accession>A0A9D7LR47</accession>
<proteinExistence type="inferred from homology"/>
<keyword evidence="6" id="KW-0732">Signal</keyword>
<dbReference type="InterPro" id="IPR050301">
    <property type="entry name" value="NTE"/>
</dbReference>
<feature type="active site" description="Nucleophile" evidence="5">
    <location>
        <position position="65"/>
    </location>
</feature>
<feature type="short sequence motif" description="GXGXXG" evidence="5">
    <location>
        <begin position="36"/>
        <end position="41"/>
    </location>
</feature>
<dbReference type="PROSITE" id="PS01237">
    <property type="entry name" value="UPF0028"/>
    <property type="match status" value="1"/>
</dbReference>
<dbReference type="PANTHER" id="PTHR14226:SF29">
    <property type="entry name" value="NEUROPATHY TARGET ESTERASE SWS"/>
    <property type="match status" value="1"/>
</dbReference>
<keyword evidence="3 5" id="KW-0442">Lipid degradation</keyword>
<feature type="signal peptide" evidence="6">
    <location>
        <begin position="1"/>
        <end position="23"/>
    </location>
</feature>
<dbReference type="InterPro" id="IPR002641">
    <property type="entry name" value="PNPLA_dom"/>
</dbReference>
<evidence type="ECO:0000256" key="4">
    <source>
        <dbReference type="ARBA" id="ARBA00023098"/>
    </source>
</evidence>
<dbReference type="AlphaFoldDB" id="A0A9D7LR47"/>
<dbReference type="InterPro" id="IPR016035">
    <property type="entry name" value="Acyl_Trfase/lysoPLipase"/>
</dbReference>
<evidence type="ECO:0000313" key="9">
    <source>
        <dbReference type="Proteomes" id="UP000808146"/>
    </source>
</evidence>
<dbReference type="PROSITE" id="PS51635">
    <property type="entry name" value="PNPLA"/>
    <property type="match status" value="1"/>
</dbReference>
<evidence type="ECO:0000256" key="1">
    <source>
        <dbReference type="ARBA" id="ARBA00006636"/>
    </source>
</evidence>
<keyword evidence="4 5" id="KW-0443">Lipid metabolism</keyword>
<feature type="active site" description="Proton acceptor" evidence="5">
    <location>
        <position position="211"/>
    </location>
</feature>
<reference evidence="8" key="1">
    <citation type="submission" date="2020-10" db="EMBL/GenBank/DDBJ databases">
        <title>Connecting structure to function with the recovery of over 1000 high-quality activated sludge metagenome-assembled genomes encoding full-length rRNA genes using long-read sequencing.</title>
        <authorList>
            <person name="Singleton C.M."/>
            <person name="Petriglieri F."/>
            <person name="Kristensen J.M."/>
            <person name="Kirkegaard R.H."/>
            <person name="Michaelsen T.Y."/>
            <person name="Andersen M.H."/>
            <person name="Karst S.M."/>
            <person name="Dueholm M.S."/>
            <person name="Nielsen P.H."/>
            <person name="Albertsen M."/>
        </authorList>
    </citation>
    <scope>NUCLEOTIDE SEQUENCE</scope>
    <source>
        <strain evidence="8">OdNE_18-Q3-R46-58_BAT3C.305</strain>
    </source>
</reference>
<organism evidence="8 9">
    <name type="scientific">Candidatus Dechloromonas phosphorivorans</name>
    <dbReference type="NCBI Taxonomy" id="2899244"/>
    <lineage>
        <taxon>Bacteria</taxon>
        <taxon>Pseudomonadati</taxon>
        <taxon>Pseudomonadota</taxon>
        <taxon>Betaproteobacteria</taxon>
        <taxon>Rhodocyclales</taxon>
        <taxon>Azonexaceae</taxon>
        <taxon>Dechloromonas</taxon>
    </lineage>
</organism>
<evidence type="ECO:0000259" key="7">
    <source>
        <dbReference type="PROSITE" id="PS51635"/>
    </source>
</evidence>
<dbReference type="SUPFAM" id="SSF52151">
    <property type="entry name" value="FabD/lysophospholipase-like"/>
    <property type="match status" value="1"/>
</dbReference>
<sequence length="729" mass="78444">MFPFMRFIATVLLAMTVSTQAIADASRPKIGLVLGGGGARGAAHVGVLEVLEELKIPVDCIAGTSMGALVAGAYASGLTPPMMRQALAEADWNDMFTDTPDFSDVNYRYKQVLRAFIPASELGVTSDGIRFPAGVIDGVKIKLFFNRLVGAGKNERVIEKLPLPLSLIATDIGTGQRVVMREGGLASAMRASMSVPGLLSPVVLDGRKLVDGGLVDNVPIGEARERCNPDLVIAVNVGSPLMDADQVGSLLTISAQMVSILTEQNVSRSLATLKPTDILIQPDLGTISASDFSRNAEAADRGRAAAEAIRDRLARLGTSAELYAQWRKPINRSGKAPPVIDEIEIAGLKRVNPAMVERQLTINPGEQLATSNIDNDVLRIYGDGFYQSVDYQLLNLRDRNILRSLPVEKSWGPDYLRFALNLETDTNQGSSFALRAAYQKTLINDLGGEMLVTVGIGSSLGAGFTFYQPLDPAQRFFVEAGLKYERGLLNIYQNNERVAQYANANTVLGLWAGTNIGIMGQARLGWIEQKRSFERDIGSPSLPNFDTSYSGWAASLSLDQMNRLYFATRGWATRFDYFDSSEAGFSRAEADIQGAFSLGQTVFTGRVNYVGSPKGQLPFFNAGKLGGFLNMSAFARGQILGDDIVYAGIRAEQIIGTFPLGLRGDMRLGFALEGAHVGTYYTETNLSGTNILNSAALYLGGETSFGPAYLGFGYSTNGASNLFLSIGIP</sequence>
<dbReference type="Proteomes" id="UP000808146">
    <property type="component" value="Unassembled WGS sequence"/>
</dbReference>
<comment type="similarity">
    <text evidence="1">Belongs to the NTE family.</text>
</comment>
<evidence type="ECO:0000256" key="5">
    <source>
        <dbReference type="PROSITE-ProRule" id="PRU01161"/>
    </source>
</evidence>
<dbReference type="InterPro" id="IPR001423">
    <property type="entry name" value="LysoPLipase_patatin_CS"/>
</dbReference>
<evidence type="ECO:0000256" key="6">
    <source>
        <dbReference type="SAM" id="SignalP"/>
    </source>
</evidence>
<comment type="caution">
    <text evidence="8">The sequence shown here is derived from an EMBL/GenBank/DDBJ whole genome shotgun (WGS) entry which is preliminary data.</text>
</comment>
<dbReference type="PANTHER" id="PTHR14226">
    <property type="entry name" value="NEUROPATHY TARGET ESTERASE/SWISS CHEESE D.MELANOGASTER"/>
    <property type="match status" value="1"/>
</dbReference>
<dbReference type="Gene3D" id="3.40.1090.10">
    <property type="entry name" value="Cytosolic phospholipase A2 catalytic domain"/>
    <property type="match status" value="2"/>
</dbReference>
<evidence type="ECO:0000256" key="2">
    <source>
        <dbReference type="ARBA" id="ARBA00022801"/>
    </source>
</evidence>
<name>A0A9D7LR47_9RHOO</name>
<dbReference type="GO" id="GO:0016042">
    <property type="term" value="P:lipid catabolic process"/>
    <property type="evidence" value="ECO:0007669"/>
    <property type="project" value="UniProtKB-UniRule"/>
</dbReference>
<feature type="short sequence motif" description="DGA/G" evidence="5">
    <location>
        <begin position="211"/>
        <end position="213"/>
    </location>
</feature>
<keyword evidence="2 5" id="KW-0378">Hydrolase</keyword>
<evidence type="ECO:0000256" key="3">
    <source>
        <dbReference type="ARBA" id="ARBA00022963"/>
    </source>
</evidence>
<dbReference type="GO" id="GO:0004622">
    <property type="term" value="F:phosphatidylcholine lysophospholipase activity"/>
    <property type="evidence" value="ECO:0007669"/>
    <property type="project" value="InterPro"/>
</dbReference>